<dbReference type="PANTHER" id="PTHR19423">
    <property type="entry name" value="SH3 DOMAIN-BINDING PROTEIN 5"/>
    <property type="match status" value="1"/>
</dbReference>
<proteinExistence type="inferred from homology"/>
<reference evidence="5" key="1">
    <citation type="submission" date="2023-10" db="EMBL/GenBank/DDBJ databases">
        <authorList>
            <person name="Chen Y."/>
            <person name="Shah S."/>
            <person name="Dougan E. K."/>
            <person name="Thang M."/>
            <person name="Chan C."/>
        </authorList>
    </citation>
    <scope>NUCLEOTIDE SEQUENCE [LARGE SCALE GENOMIC DNA]</scope>
</reference>
<name>A0ABN9RRT5_9DINO</name>
<feature type="compositionally biased region" description="Basic residues" evidence="4">
    <location>
        <begin position="264"/>
        <end position="273"/>
    </location>
</feature>
<evidence type="ECO:0000256" key="2">
    <source>
        <dbReference type="ARBA" id="ARBA00023054"/>
    </source>
</evidence>
<feature type="region of interest" description="Disordered" evidence="4">
    <location>
        <begin position="214"/>
        <end position="344"/>
    </location>
</feature>
<protein>
    <submittedName>
        <fullName evidence="5">Uncharacterized protein</fullName>
    </submittedName>
</protein>
<dbReference type="Proteomes" id="UP001189429">
    <property type="component" value="Unassembled WGS sequence"/>
</dbReference>
<dbReference type="Pfam" id="PF05276">
    <property type="entry name" value="SH3BP5"/>
    <property type="match status" value="1"/>
</dbReference>
<keyword evidence="2 3" id="KW-0175">Coiled coil</keyword>
<comment type="similarity">
    <text evidence="1">Belongs to the SH3BP5 family.</text>
</comment>
<feature type="region of interest" description="Disordered" evidence="4">
    <location>
        <begin position="1"/>
        <end position="24"/>
    </location>
</feature>
<dbReference type="PANTHER" id="PTHR19423:SF1">
    <property type="entry name" value="SH3 DOMAIN-BINDING PROTEIN 5"/>
    <property type="match status" value="1"/>
</dbReference>
<evidence type="ECO:0000313" key="6">
    <source>
        <dbReference type="Proteomes" id="UP001189429"/>
    </source>
</evidence>
<gene>
    <name evidence="5" type="ORF">PCOR1329_LOCUS22748</name>
</gene>
<evidence type="ECO:0000256" key="4">
    <source>
        <dbReference type="SAM" id="MobiDB-lite"/>
    </source>
</evidence>
<feature type="coiled-coil region" evidence="3">
    <location>
        <begin position="152"/>
        <end position="186"/>
    </location>
</feature>
<evidence type="ECO:0000256" key="1">
    <source>
        <dbReference type="ARBA" id="ARBA00007796"/>
    </source>
</evidence>
<feature type="compositionally biased region" description="Low complexity" evidence="4">
    <location>
        <begin position="227"/>
        <end position="246"/>
    </location>
</feature>
<accession>A0ABN9RRT5</accession>
<sequence>MGDPETSGREDVPAEGAVSGEAPGALAALEEQLSQEVPLLLESMNRTSAEVNMFEARAGEAQQRYQDLLAEWSQMYESLHAQFGSAIDRVKPYFDAAQVFAATSQRVQGAVREFSTASSLHARAKERLNELERSMEPGAHNVPLDGDMQEGLSRATVEVTRCQRERDRLEGEYAKVLREYQKSQEDLEAWRAHIGDTTIKRTLPCFRQLHQQQLKLASEQNRARASTPSATAPGPRRAPTAPPCASWTASAPPSTRRGETTPRPGRRPRRRRPAPGGPARRGPRRPPSRRTPQRRRRRWLRRSRASSARSARAARRGRRVLRRGRRRPPCRRRRTTGRSRERRRSLCVEASQMVEECGPSRRPRRCRC</sequence>
<evidence type="ECO:0000313" key="5">
    <source>
        <dbReference type="EMBL" id="CAK0821414.1"/>
    </source>
</evidence>
<feature type="compositionally biased region" description="Basic and acidic residues" evidence="4">
    <location>
        <begin position="1"/>
        <end position="12"/>
    </location>
</feature>
<dbReference type="InterPro" id="IPR007940">
    <property type="entry name" value="SH3BP5"/>
</dbReference>
<organism evidence="5 6">
    <name type="scientific">Prorocentrum cordatum</name>
    <dbReference type="NCBI Taxonomy" id="2364126"/>
    <lineage>
        <taxon>Eukaryota</taxon>
        <taxon>Sar</taxon>
        <taxon>Alveolata</taxon>
        <taxon>Dinophyceae</taxon>
        <taxon>Prorocentrales</taxon>
        <taxon>Prorocentraceae</taxon>
        <taxon>Prorocentrum</taxon>
    </lineage>
</organism>
<feature type="compositionally biased region" description="Basic residues" evidence="4">
    <location>
        <begin position="312"/>
        <end position="344"/>
    </location>
</feature>
<comment type="caution">
    <text evidence="5">The sequence shown here is derived from an EMBL/GenBank/DDBJ whole genome shotgun (WGS) entry which is preliminary data.</text>
</comment>
<keyword evidence="6" id="KW-1185">Reference proteome</keyword>
<feature type="compositionally biased region" description="Basic residues" evidence="4">
    <location>
        <begin position="281"/>
        <end position="304"/>
    </location>
</feature>
<dbReference type="EMBL" id="CAUYUJ010007635">
    <property type="protein sequence ID" value="CAK0821414.1"/>
    <property type="molecule type" value="Genomic_DNA"/>
</dbReference>
<evidence type="ECO:0000256" key="3">
    <source>
        <dbReference type="SAM" id="Coils"/>
    </source>
</evidence>
<feature type="compositionally biased region" description="Polar residues" evidence="4">
    <location>
        <begin position="214"/>
        <end position="226"/>
    </location>
</feature>